<dbReference type="InterPro" id="IPR003099">
    <property type="entry name" value="Prephen_DH"/>
</dbReference>
<keyword evidence="5" id="KW-0028">Amino-acid biosynthesis</keyword>
<sequence length="293" mass="31903">MSTTPLNQITLIGVGLIGGSFALDLKRKGLVRHVVGVDVNRQNLERALERKVIDETAQGIQPQSIAASDLVLIATPVATLPAICTELAPLLSAQTIVSDVGSTKQSAIQAFARYLPAHLPNCVAAHPIAGSDRHGALAAKFGLYEGKKLILCPHEQQNPVALDLMQSLWQAVGAHTFIMPAEEHDAIFAAVSHMPHVLAFSYVHQIKDHADGQLYLDFAASGFRDFTRIASSHPAIWTDICLANRQGLLDLIAGQRAQLDTVQRLLETGDSESLYRYFEEAKATRDDWLDKQS</sequence>
<gene>
    <name evidence="11" type="primary">tyrC</name>
    <name evidence="11" type="ORF">NCTC10296_00192</name>
</gene>
<reference evidence="11 12" key="1">
    <citation type="submission" date="2018-12" db="EMBL/GenBank/DDBJ databases">
        <authorList>
            <consortium name="Pathogen Informatics"/>
        </authorList>
    </citation>
    <scope>NUCLEOTIDE SEQUENCE [LARGE SCALE GENOMIC DNA]</scope>
    <source>
        <strain evidence="11 12">NCTC10296</strain>
    </source>
</reference>
<dbReference type="GO" id="GO:0008977">
    <property type="term" value="F:prephenate dehydrogenase (NAD+) activity"/>
    <property type="evidence" value="ECO:0007669"/>
    <property type="project" value="UniProtKB-EC"/>
</dbReference>
<dbReference type="GO" id="GO:0006571">
    <property type="term" value="P:tyrosine biosynthetic process"/>
    <property type="evidence" value="ECO:0007669"/>
    <property type="project" value="UniProtKB-KW"/>
</dbReference>
<dbReference type="PANTHER" id="PTHR21363">
    <property type="entry name" value="PREPHENATE DEHYDROGENASE"/>
    <property type="match status" value="1"/>
</dbReference>
<evidence type="ECO:0000256" key="8">
    <source>
        <dbReference type="ARBA" id="ARBA00023141"/>
    </source>
</evidence>
<evidence type="ECO:0000256" key="1">
    <source>
        <dbReference type="ARBA" id="ARBA00005067"/>
    </source>
</evidence>
<dbReference type="Pfam" id="PF20463">
    <property type="entry name" value="PDH_C"/>
    <property type="match status" value="1"/>
</dbReference>
<dbReference type="EC" id="1.3.1.12" evidence="3"/>
<name>A0A1X3CWQ0_9NEIS</name>
<comment type="similarity">
    <text evidence="2">Belongs to the prephenate/arogenate dehydrogenase family.</text>
</comment>
<dbReference type="STRING" id="493.BWD07_08415"/>
<organism evidence="11 12">
    <name type="scientific">Neisseria canis</name>
    <dbReference type="NCBI Taxonomy" id="493"/>
    <lineage>
        <taxon>Bacteria</taxon>
        <taxon>Pseudomonadati</taxon>
        <taxon>Pseudomonadota</taxon>
        <taxon>Betaproteobacteria</taxon>
        <taxon>Neisseriales</taxon>
        <taxon>Neisseriaceae</taxon>
        <taxon>Neisseria</taxon>
    </lineage>
</organism>
<evidence type="ECO:0000256" key="3">
    <source>
        <dbReference type="ARBA" id="ARBA00012068"/>
    </source>
</evidence>
<evidence type="ECO:0000256" key="4">
    <source>
        <dbReference type="ARBA" id="ARBA00022498"/>
    </source>
</evidence>
<dbReference type="PROSITE" id="PS51176">
    <property type="entry name" value="PDH_ADH"/>
    <property type="match status" value="1"/>
</dbReference>
<dbReference type="InterPro" id="IPR046826">
    <property type="entry name" value="PDH_N"/>
</dbReference>
<dbReference type="OrthoDB" id="9809920at2"/>
<dbReference type="InterPro" id="IPR046825">
    <property type="entry name" value="PDH_C"/>
</dbReference>
<dbReference type="Gene3D" id="3.40.50.720">
    <property type="entry name" value="NAD(P)-binding Rossmann-like Domain"/>
    <property type="match status" value="1"/>
</dbReference>
<protein>
    <recommendedName>
        <fullName evidence="3">prephenate dehydrogenase</fullName>
        <ecNumber evidence="3">1.3.1.12</ecNumber>
    </recommendedName>
</protein>
<comment type="catalytic activity">
    <reaction evidence="9">
        <text>prephenate + NAD(+) = 3-(4-hydroxyphenyl)pyruvate + CO2 + NADH</text>
        <dbReference type="Rhea" id="RHEA:13869"/>
        <dbReference type="ChEBI" id="CHEBI:16526"/>
        <dbReference type="ChEBI" id="CHEBI:29934"/>
        <dbReference type="ChEBI" id="CHEBI:36242"/>
        <dbReference type="ChEBI" id="CHEBI:57540"/>
        <dbReference type="ChEBI" id="CHEBI:57945"/>
        <dbReference type="EC" id="1.3.1.12"/>
    </reaction>
</comment>
<keyword evidence="4" id="KW-0827">Tyrosine biosynthesis</keyword>
<dbReference type="RefSeq" id="WP_085416991.1">
    <property type="nucleotide sequence ID" value="NZ_CAUJPY010000019.1"/>
</dbReference>
<evidence type="ECO:0000313" key="11">
    <source>
        <dbReference type="EMBL" id="VEE99152.1"/>
    </source>
</evidence>
<keyword evidence="12" id="KW-1185">Reference proteome</keyword>
<evidence type="ECO:0000256" key="2">
    <source>
        <dbReference type="ARBA" id="ARBA00007964"/>
    </source>
</evidence>
<dbReference type="GO" id="GO:0070403">
    <property type="term" value="F:NAD+ binding"/>
    <property type="evidence" value="ECO:0007669"/>
    <property type="project" value="InterPro"/>
</dbReference>
<dbReference type="InterPro" id="IPR036291">
    <property type="entry name" value="NAD(P)-bd_dom_sf"/>
</dbReference>
<evidence type="ECO:0000256" key="7">
    <source>
        <dbReference type="ARBA" id="ARBA00023027"/>
    </source>
</evidence>
<dbReference type="Proteomes" id="UP000279284">
    <property type="component" value="Chromosome"/>
</dbReference>
<evidence type="ECO:0000256" key="6">
    <source>
        <dbReference type="ARBA" id="ARBA00023002"/>
    </source>
</evidence>
<dbReference type="Pfam" id="PF02153">
    <property type="entry name" value="PDH_N"/>
    <property type="match status" value="1"/>
</dbReference>
<keyword evidence="6 11" id="KW-0560">Oxidoreductase</keyword>
<comment type="pathway">
    <text evidence="1">Amino-acid biosynthesis; L-tyrosine biosynthesis; (4-hydroxyphenyl)pyruvate from prephenate (NAD(+) route): step 1/1.</text>
</comment>
<dbReference type="GO" id="GO:0004665">
    <property type="term" value="F:prephenate dehydrogenase (NADP+) activity"/>
    <property type="evidence" value="ECO:0007669"/>
    <property type="project" value="InterPro"/>
</dbReference>
<keyword evidence="8" id="KW-0057">Aromatic amino acid biosynthesis</keyword>
<dbReference type="PANTHER" id="PTHR21363:SF0">
    <property type="entry name" value="PREPHENATE DEHYDROGENASE [NADP(+)]"/>
    <property type="match status" value="1"/>
</dbReference>
<dbReference type="FunFam" id="3.40.50.720:FF:000208">
    <property type="entry name" value="Prephenate dehydrogenase"/>
    <property type="match status" value="1"/>
</dbReference>
<dbReference type="KEGG" id="nci:NCTC10296_00192"/>
<evidence type="ECO:0000313" key="12">
    <source>
        <dbReference type="Proteomes" id="UP000279284"/>
    </source>
</evidence>
<keyword evidence="7" id="KW-0520">NAD</keyword>
<proteinExistence type="inferred from homology"/>
<dbReference type="FunFam" id="1.10.3660.10:FF:000003">
    <property type="entry name" value="Prephenate dehydrogenase"/>
    <property type="match status" value="1"/>
</dbReference>
<dbReference type="InterPro" id="IPR050812">
    <property type="entry name" value="Preph/Arog_dehydrog"/>
</dbReference>
<feature type="domain" description="Prephenate/arogenate dehydrogenase" evidence="10">
    <location>
        <begin position="7"/>
        <end position="293"/>
    </location>
</feature>
<evidence type="ECO:0000256" key="9">
    <source>
        <dbReference type="ARBA" id="ARBA00049260"/>
    </source>
</evidence>
<accession>A0A1X3CWQ0</accession>
<evidence type="ECO:0000256" key="5">
    <source>
        <dbReference type="ARBA" id="ARBA00022605"/>
    </source>
</evidence>
<dbReference type="SUPFAM" id="SSF51735">
    <property type="entry name" value="NAD(P)-binding Rossmann-fold domains"/>
    <property type="match status" value="1"/>
</dbReference>
<dbReference type="InterPro" id="IPR008927">
    <property type="entry name" value="6-PGluconate_DH-like_C_sf"/>
</dbReference>
<dbReference type="EMBL" id="LR134313">
    <property type="protein sequence ID" value="VEE99152.1"/>
    <property type="molecule type" value="Genomic_DNA"/>
</dbReference>
<dbReference type="SUPFAM" id="SSF48179">
    <property type="entry name" value="6-phosphogluconate dehydrogenase C-terminal domain-like"/>
    <property type="match status" value="1"/>
</dbReference>
<dbReference type="AlphaFoldDB" id="A0A1X3CWQ0"/>
<evidence type="ECO:0000259" key="10">
    <source>
        <dbReference type="PROSITE" id="PS51176"/>
    </source>
</evidence>
<dbReference type="Gene3D" id="1.10.3660.10">
    <property type="entry name" value="6-phosphogluconate dehydrogenase C-terminal like domain"/>
    <property type="match status" value="1"/>
</dbReference>